<sequence>MMFKHLLRKWFGSALSPKHKHYRHGSSSAHRRYAPKHSSSHRSGYGHRQQGHGYYKRKHHSSS</sequence>
<proteinExistence type="predicted"/>
<gene>
    <name evidence="2" type="ORF">PAESOLCIP111_03689</name>
</gene>
<comment type="caution">
    <text evidence="2">The sequence shown here is derived from an EMBL/GenBank/DDBJ whole genome shotgun (WGS) entry which is preliminary data.</text>
</comment>
<organism evidence="2 3">
    <name type="scientific">Paenibacillus solanacearum</name>
    <dbReference type="NCBI Taxonomy" id="2048548"/>
    <lineage>
        <taxon>Bacteria</taxon>
        <taxon>Bacillati</taxon>
        <taxon>Bacillota</taxon>
        <taxon>Bacilli</taxon>
        <taxon>Bacillales</taxon>
        <taxon>Paenibacillaceae</taxon>
        <taxon>Paenibacillus</taxon>
    </lineage>
</organism>
<accession>A0A916K5V0</accession>
<feature type="compositionally biased region" description="Low complexity" evidence="1">
    <location>
        <begin position="41"/>
        <end position="53"/>
    </location>
</feature>
<dbReference type="AlphaFoldDB" id="A0A916K5V0"/>
<evidence type="ECO:0000256" key="1">
    <source>
        <dbReference type="SAM" id="MobiDB-lite"/>
    </source>
</evidence>
<feature type="region of interest" description="Disordered" evidence="1">
    <location>
        <begin position="17"/>
        <end position="63"/>
    </location>
</feature>
<name>A0A916K5V0_9BACL</name>
<feature type="compositionally biased region" description="Basic residues" evidence="1">
    <location>
        <begin position="54"/>
        <end position="63"/>
    </location>
</feature>
<reference evidence="2" key="1">
    <citation type="submission" date="2021-06" db="EMBL/GenBank/DDBJ databases">
        <authorList>
            <person name="Criscuolo A."/>
        </authorList>
    </citation>
    <scope>NUCLEOTIDE SEQUENCE</scope>
    <source>
        <strain evidence="2">CIP111600</strain>
    </source>
</reference>
<protein>
    <submittedName>
        <fullName evidence="2">Uncharacterized protein</fullName>
    </submittedName>
</protein>
<feature type="compositionally biased region" description="Basic residues" evidence="1">
    <location>
        <begin position="17"/>
        <end position="40"/>
    </location>
</feature>
<keyword evidence="3" id="KW-1185">Reference proteome</keyword>
<dbReference type="RefSeq" id="WP_246627510.1">
    <property type="nucleotide sequence ID" value="NZ_CAJVAS010000016.1"/>
</dbReference>
<dbReference type="Proteomes" id="UP000693672">
    <property type="component" value="Unassembled WGS sequence"/>
</dbReference>
<evidence type="ECO:0000313" key="2">
    <source>
        <dbReference type="EMBL" id="CAG7635658.1"/>
    </source>
</evidence>
<evidence type="ECO:0000313" key="3">
    <source>
        <dbReference type="Proteomes" id="UP000693672"/>
    </source>
</evidence>
<dbReference type="EMBL" id="CAJVAS010000016">
    <property type="protein sequence ID" value="CAG7635658.1"/>
    <property type="molecule type" value="Genomic_DNA"/>
</dbReference>